<protein>
    <submittedName>
        <fullName evidence="2">Uncharacterized protein LOC114329965</fullName>
    </submittedName>
</protein>
<proteinExistence type="predicted"/>
<keyword evidence="1" id="KW-0175">Coiled coil</keyword>
<sequence>MNMTNEEIMKDTKELINEVNEMNKIYREEIKQLKEENLKIKQEMVELRVKMIKIEEIEERLEVADRKDRKNNIIISGLEIPNATEKEMEDNVKHFFENQLKIKISVPKIKEIKVKIGYQKLIINGQKWTWNTKSSELERDNANTKNWTN</sequence>
<gene>
    <name evidence="2" type="primary">LOC114329965</name>
</gene>
<dbReference type="InParanoid" id="A0A6P7FG75"/>
<accession>A0A6P7FG75</accession>
<reference evidence="2" key="1">
    <citation type="submission" date="2025-08" db="UniProtKB">
        <authorList>
            <consortium name="RefSeq"/>
        </authorList>
    </citation>
    <scope>IDENTIFICATION</scope>
    <source>
        <tissue evidence="2">Whole insect</tissue>
    </source>
</reference>
<dbReference type="RefSeq" id="XP_028135054.1">
    <property type="nucleotide sequence ID" value="XM_028279253.1"/>
</dbReference>
<name>A0A6P7FG75_DIAVI</name>
<organism evidence="2">
    <name type="scientific">Diabrotica virgifera virgifera</name>
    <name type="common">western corn rootworm</name>
    <dbReference type="NCBI Taxonomy" id="50390"/>
    <lineage>
        <taxon>Eukaryota</taxon>
        <taxon>Metazoa</taxon>
        <taxon>Ecdysozoa</taxon>
        <taxon>Arthropoda</taxon>
        <taxon>Hexapoda</taxon>
        <taxon>Insecta</taxon>
        <taxon>Pterygota</taxon>
        <taxon>Neoptera</taxon>
        <taxon>Endopterygota</taxon>
        <taxon>Coleoptera</taxon>
        <taxon>Polyphaga</taxon>
        <taxon>Cucujiformia</taxon>
        <taxon>Chrysomeloidea</taxon>
        <taxon>Chrysomelidae</taxon>
        <taxon>Galerucinae</taxon>
        <taxon>Diabroticina</taxon>
        <taxon>Diabroticites</taxon>
        <taxon>Diabrotica</taxon>
    </lineage>
</organism>
<evidence type="ECO:0000313" key="2">
    <source>
        <dbReference type="RefSeq" id="XP_028135054.1"/>
    </source>
</evidence>
<dbReference type="AlphaFoldDB" id="A0A6P7FG75"/>
<evidence type="ECO:0000256" key="1">
    <source>
        <dbReference type="SAM" id="Coils"/>
    </source>
</evidence>
<feature type="coiled-coil region" evidence="1">
    <location>
        <begin position="9"/>
        <end position="67"/>
    </location>
</feature>